<dbReference type="SUPFAM" id="SSF56672">
    <property type="entry name" value="DNA/RNA polymerases"/>
    <property type="match status" value="1"/>
</dbReference>
<evidence type="ECO:0000313" key="2">
    <source>
        <dbReference type="Proteomes" id="UP001152795"/>
    </source>
</evidence>
<name>A0A6S7FVI2_PARCT</name>
<dbReference type="OrthoDB" id="5985458at2759"/>
<sequence length="253" mass="28425">MATAGGLFGHVGEFNSERETFKSYVERMEMFFTANNIVETPGEENEGANQLVKDWKRAIFLTEIGADVYSTLTPLEIAESFHFGTRSQKPGESIGEYVVALKKLSIHCNFGEFLNRALRNRFVCGLNNVKIQNKLLTTENITFDKACQIAKSMEMAERNTQEFHPTTSASASSEGTVNQIESKRNDEQVCYSCKIEDLHRRDTTGMKGFEAHITMKDGARPVFVKPRKVPSALKEAVEAELEKLERNGVIKTN</sequence>
<keyword evidence="2" id="KW-1185">Reference proteome</keyword>
<gene>
    <name evidence="1" type="ORF">PACLA_8A015998</name>
</gene>
<comment type="caution">
    <text evidence="1">The sequence shown here is derived from an EMBL/GenBank/DDBJ whole genome shotgun (WGS) entry which is preliminary data.</text>
</comment>
<evidence type="ECO:0000313" key="1">
    <source>
        <dbReference type="EMBL" id="CAB3983485.1"/>
    </source>
</evidence>
<proteinExistence type="predicted"/>
<accession>A0A6S7FVI2</accession>
<reference evidence="1" key="1">
    <citation type="submission" date="2020-04" db="EMBL/GenBank/DDBJ databases">
        <authorList>
            <person name="Alioto T."/>
            <person name="Alioto T."/>
            <person name="Gomez Garrido J."/>
        </authorList>
    </citation>
    <scope>NUCLEOTIDE SEQUENCE</scope>
    <source>
        <strain evidence="1">A484AB</strain>
    </source>
</reference>
<dbReference type="AlphaFoldDB" id="A0A6S7FVI2"/>
<organism evidence="1 2">
    <name type="scientific">Paramuricea clavata</name>
    <name type="common">Red gorgonian</name>
    <name type="synonym">Violescent sea-whip</name>
    <dbReference type="NCBI Taxonomy" id="317549"/>
    <lineage>
        <taxon>Eukaryota</taxon>
        <taxon>Metazoa</taxon>
        <taxon>Cnidaria</taxon>
        <taxon>Anthozoa</taxon>
        <taxon>Octocorallia</taxon>
        <taxon>Malacalcyonacea</taxon>
        <taxon>Plexauridae</taxon>
        <taxon>Paramuricea</taxon>
    </lineage>
</organism>
<protein>
    <submittedName>
        <fullName evidence="1">Uncharacterized protein</fullName>
    </submittedName>
</protein>
<dbReference type="PANTHER" id="PTHR37984:SF5">
    <property type="entry name" value="PROTEIN NYNRIN-LIKE"/>
    <property type="match status" value="1"/>
</dbReference>
<dbReference type="InterPro" id="IPR050951">
    <property type="entry name" value="Retrovirus_Pol_polyprotein"/>
</dbReference>
<dbReference type="PANTHER" id="PTHR37984">
    <property type="entry name" value="PROTEIN CBG26694"/>
    <property type="match status" value="1"/>
</dbReference>
<dbReference type="EMBL" id="CACRXK020000619">
    <property type="protein sequence ID" value="CAB3983485.1"/>
    <property type="molecule type" value="Genomic_DNA"/>
</dbReference>
<dbReference type="InterPro" id="IPR043502">
    <property type="entry name" value="DNA/RNA_pol_sf"/>
</dbReference>
<dbReference type="Proteomes" id="UP001152795">
    <property type="component" value="Unassembled WGS sequence"/>
</dbReference>
<dbReference type="Gene3D" id="3.10.10.10">
    <property type="entry name" value="HIV Type 1 Reverse Transcriptase, subunit A, domain 1"/>
    <property type="match status" value="1"/>
</dbReference>